<organism evidence="1">
    <name type="scientific">Cacopsylla melanoneura</name>
    <dbReference type="NCBI Taxonomy" id="428564"/>
    <lineage>
        <taxon>Eukaryota</taxon>
        <taxon>Metazoa</taxon>
        <taxon>Ecdysozoa</taxon>
        <taxon>Arthropoda</taxon>
        <taxon>Hexapoda</taxon>
        <taxon>Insecta</taxon>
        <taxon>Pterygota</taxon>
        <taxon>Neoptera</taxon>
        <taxon>Paraneoptera</taxon>
        <taxon>Hemiptera</taxon>
        <taxon>Sternorrhyncha</taxon>
        <taxon>Psylloidea</taxon>
        <taxon>Psyllidae</taxon>
        <taxon>Psyllinae</taxon>
        <taxon>Cacopsylla</taxon>
    </lineage>
</organism>
<reference evidence="1" key="1">
    <citation type="submission" date="2021-05" db="EMBL/GenBank/DDBJ databases">
        <authorList>
            <person name="Alioto T."/>
            <person name="Alioto T."/>
            <person name="Gomez Garrido J."/>
        </authorList>
    </citation>
    <scope>NUCLEOTIDE SEQUENCE</scope>
</reference>
<dbReference type="AlphaFoldDB" id="A0A8D9FBG0"/>
<sequence>MFTPDFNYTESYLQFISSNRYLPIRFISSSHNNTRYIPSSNTIPRVPLHLILKHNSMKKFPLHIPTLPPWFSIDSQTGCTKGVQNLGSKVQALFIIYYYLYCVPIVLDYSLIEKVWKPLLPTPLLCGKKTINRKLKV</sequence>
<name>A0A8D9FBG0_9HEMI</name>
<protein>
    <submittedName>
        <fullName evidence="1">Uncharacterized protein</fullName>
    </submittedName>
</protein>
<evidence type="ECO:0000313" key="1">
    <source>
        <dbReference type="EMBL" id="CAG6784603.1"/>
    </source>
</evidence>
<proteinExistence type="predicted"/>
<dbReference type="EMBL" id="HBUF01638733">
    <property type="protein sequence ID" value="CAG6784603.1"/>
    <property type="molecule type" value="Transcribed_RNA"/>
</dbReference>
<accession>A0A8D9FBG0</accession>